<reference evidence="2" key="2">
    <citation type="submission" date="2020-11" db="EMBL/GenBank/DDBJ databases">
        <title>The chromosome-scale genome resource for two endophytic Fusarium species: F. culmorum and F. pseudograminearum.</title>
        <authorList>
            <person name="Yuan Z."/>
        </authorList>
    </citation>
    <scope>NUCLEOTIDE SEQUENCE</scope>
    <source>
        <strain evidence="2">Class2-1B</strain>
    </source>
</reference>
<name>A0A2T4GKL3_FUSCU</name>
<sequence length="517" mass="57496">MDVYMNDLDGRIRRLGRQRDQLNGLNRFLTLKDQMTRRRMDTARAGDLARVISDSESLLTRLEHSYLLSTAHNRRAILSSLAELYPYIANNNDSTVLGVALTADYISMPRNLFDTPGLGGLTVPLSSRRVLLTGLPGSATAAQVAGGVAGMGGIISIFVNRDLRVGTLPGQLSAIVEFVYHTDATRYVQFVENRGISFVDIKGLHHWIQAKHILTPSNRILPIHPRNLGVDDNGLSGRCIRLEAFPITAVWALFKDFGVRHIANSAIVTEDDDATTGHLLVEFTNIFESTRMCGQLLGGRFGPYRPTPAMILLVWCPSDRDVEEIESDENCIIAHVDTDEVEAQWNHRPYNWTLPTQFGMPLITSTPTSQEATVTILGDDGKLRSVPHIEVTVGMRTNGTNYILLGDTIYAGHPVTLSNPHGVHHPVFGPELAHMKGLYVLAPGWENFWDEVSKAQGINLRGFYEYARVAFLRRVDNQLHGRPDWDAGGILENTDTPDIILSYSRPHLFRKVVSTTE</sequence>
<dbReference type="EMBL" id="PVEM01000012">
    <property type="protein sequence ID" value="PTD04037.1"/>
    <property type="molecule type" value="Genomic_DNA"/>
</dbReference>
<dbReference type="EMBL" id="CP064748">
    <property type="protein sequence ID" value="QPC61008.1"/>
    <property type="molecule type" value="Genomic_DNA"/>
</dbReference>
<protein>
    <submittedName>
        <fullName evidence="1">Uncharacterized protein</fullName>
    </submittedName>
</protein>
<reference evidence="1 3" key="1">
    <citation type="submission" date="2018-02" db="EMBL/GenBank/DDBJ databases">
        <title>Fusarium culmorum secondary metabolites in fungal-bacterial-plant interactions.</title>
        <authorList>
            <person name="Schmidt R."/>
        </authorList>
    </citation>
    <scope>NUCLEOTIDE SEQUENCE [LARGE SCALE GENOMIC DNA]</scope>
    <source>
        <strain evidence="1 3">PV</strain>
    </source>
</reference>
<keyword evidence="3" id="KW-1185">Reference proteome</keyword>
<dbReference type="OMA" id="DFGVRHI"/>
<dbReference type="Proteomes" id="UP000241587">
    <property type="component" value="Unassembled WGS sequence"/>
</dbReference>
<dbReference type="AlphaFoldDB" id="A0A2T4GKL3"/>
<evidence type="ECO:0000313" key="1">
    <source>
        <dbReference type="EMBL" id="PTD04037.1"/>
    </source>
</evidence>
<proteinExistence type="predicted"/>
<dbReference type="Proteomes" id="UP000663297">
    <property type="component" value="Chromosome 2"/>
</dbReference>
<evidence type="ECO:0000313" key="3">
    <source>
        <dbReference type="Proteomes" id="UP000241587"/>
    </source>
</evidence>
<organism evidence="1 3">
    <name type="scientific">Fusarium culmorum</name>
    <dbReference type="NCBI Taxonomy" id="5516"/>
    <lineage>
        <taxon>Eukaryota</taxon>
        <taxon>Fungi</taxon>
        <taxon>Dikarya</taxon>
        <taxon>Ascomycota</taxon>
        <taxon>Pezizomycotina</taxon>
        <taxon>Sordariomycetes</taxon>
        <taxon>Hypocreomycetidae</taxon>
        <taxon>Hypocreales</taxon>
        <taxon>Nectriaceae</taxon>
        <taxon>Fusarium</taxon>
    </lineage>
</organism>
<evidence type="ECO:0000313" key="2">
    <source>
        <dbReference type="EMBL" id="QPC61008.1"/>
    </source>
</evidence>
<dbReference type="OrthoDB" id="4865224at2759"/>
<gene>
    <name evidence="1" type="ORF">FCULG_00000364</name>
    <name evidence="2" type="ORF">HYE67_003239</name>
</gene>
<accession>A0A2T4GKL3</accession>